<name>A0A483CVZ9_9EURY</name>
<evidence type="ECO:0000313" key="4">
    <source>
        <dbReference type="Proteomes" id="UP000292580"/>
    </source>
</evidence>
<dbReference type="PANTHER" id="PTHR46115">
    <property type="entry name" value="THIOREDOXIN-LIKE PROTEIN 1"/>
    <property type="match status" value="1"/>
</dbReference>
<feature type="domain" description="Thioredoxin" evidence="2">
    <location>
        <begin position="7"/>
        <end position="130"/>
    </location>
</feature>
<sequence length="133" mass="14662">MDDEIASIRKKKREEMEARLNLMGAGVPPLSDLTFARALAEHPLLVVDFWAEWCGPCRRVAPEVEALAVEYAGRVAFCKVNVDECPETARTSMISVIPTLVFFQNGRPVGRVTGALSREALRASITRAFGLND</sequence>
<protein>
    <submittedName>
        <fullName evidence="3">Thioredoxin</fullName>
    </submittedName>
</protein>
<organism evidence="3 4">
    <name type="scientific">Methanofollis fontis</name>
    <dbReference type="NCBI Taxonomy" id="2052832"/>
    <lineage>
        <taxon>Archaea</taxon>
        <taxon>Methanobacteriati</taxon>
        <taxon>Methanobacteriota</taxon>
        <taxon>Stenosarchaea group</taxon>
        <taxon>Methanomicrobia</taxon>
        <taxon>Methanomicrobiales</taxon>
        <taxon>Methanomicrobiaceae</taxon>
        <taxon>Methanofollis</taxon>
    </lineage>
</organism>
<dbReference type="Pfam" id="PF00085">
    <property type="entry name" value="Thioredoxin"/>
    <property type="match status" value="1"/>
</dbReference>
<evidence type="ECO:0000313" key="3">
    <source>
        <dbReference type="EMBL" id="TAJ45320.1"/>
    </source>
</evidence>
<dbReference type="NCBIfam" id="TIGR01068">
    <property type="entry name" value="thioredoxin"/>
    <property type="match status" value="1"/>
</dbReference>
<dbReference type="InterPro" id="IPR013766">
    <property type="entry name" value="Thioredoxin_domain"/>
</dbReference>
<dbReference type="Gene3D" id="3.40.30.10">
    <property type="entry name" value="Glutaredoxin"/>
    <property type="match status" value="1"/>
</dbReference>
<dbReference type="AlphaFoldDB" id="A0A483CVZ9"/>
<keyword evidence="4" id="KW-1185">Reference proteome</keyword>
<dbReference type="CDD" id="cd02947">
    <property type="entry name" value="TRX_family"/>
    <property type="match status" value="1"/>
</dbReference>
<dbReference type="PRINTS" id="PR00421">
    <property type="entry name" value="THIOREDOXIN"/>
</dbReference>
<dbReference type="GO" id="GO:0015035">
    <property type="term" value="F:protein-disulfide reductase activity"/>
    <property type="evidence" value="ECO:0007669"/>
    <property type="project" value="InterPro"/>
</dbReference>
<evidence type="ECO:0000256" key="1">
    <source>
        <dbReference type="ARBA" id="ARBA00023157"/>
    </source>
</evidence>
<dbReference type="InterPro" id="IPR036249">
    <property type="entry name" value="Thioredoxin-like_sf"/>
</dbReference>
<dbReference type="PROSITE" id="PS00194">
    <property type="entry name" value="THIOREDOXIN_1"/>
    <property type="match status" value="1"/>
</dbReference>
<dbReference type="Proteomes" id="UP000292580">
    <property type="component" value="Unassembled WGS sequence"/>
</dbReference>
<dbReference type="RefSeq" id="WP_130645666.1">
    <property type="nucleotide sequence ID" value="NZ_PGCL01000001.1"/>
</dbReference>
<comment type="caution">
    <text evidence="3">The sequence shown here is derived from an EMBL/GenBank/DDBJ whole genome shotgun (WGS) entry which is preliminary data.</text>
</comment>
<proteinExistence type="predicted"/>
<dbReference type="EMBL" id="PGCL01000001">
    <property type="protein sequence ID" value="TAJ45320.1"/>
    <property type="molecule type" value="Genomic_DNA"/>
</dbReference>
<dbReference type="InterPro" id="IPR005746">
    <property type="entry name" value="Thioredoxin"/>
</dbReference>
<dbReference type="OrthoDB" id="35385at2157"/>
<keyword evidence="1" id="KW-1015">Disulfide bond</keyword>
<dbReference type="PROSITE" id="PS51352">
    <property type="entry name" value="THIOREDOXIN_2"/>
    <property type="match status" value="1"/>
</dbReference>
<dbReference type="SUPFAM" id="SSF52833">
    <property type="entry name" value="Thioredoxin-like"/>
    <property type="match status" value="1"/>
</dbReference>
<dbReference type="InterPro" id="IPR017937">
    <property type="entry name" value="Thioredoxin_CS"/>
</dbReference>
<reference evidence="3 4" key="1">
    <citation type="submission" date="2017-11" db="EMBL/GenBank/DDBJ databases">
        <title>Isolation and Characterization of Methanofollis Species from Methane Seep Offshore SW Taiwan.</title>
        <authorList>
            <person name="Teng N.-H."/>
            <person name="Lai M.-C."/>
            <person name="Chen S.-C."/>
        </authorList>
    </citation>
    <scope>NUCLEOTIDE SEQUENCE [LARGE SCALE GENOMIC DNA]</scope>
    <source>
        <strain evidence="3 4">FWC-SCC2</strain>
    </source>
</reference>
<evidence type="ECO:0000259" key="2">
    <source>
        <dbReference type="PROSITE" id="PS51352"/>
    </source>
</evidence>
<gene>
    <name evidence="3" type="primary">trxA</name>
    <name evidence="3" type="ORF">CUJ86_00805</name>
</gene>
<accession>A0A483CVZ9</accession>